<evidence type="ECO:0000256" key="6">
    <source>
        <dbReference type="ARBA" id="ARBA00023163"/>
    </source>
</evidence>
<dbReference type="GO" id="GO:0008270">
    <property type="term" value="F:zinc ion binding"/>
    <property type="evidence" value="ECO:0007669"/>
    <property type="project" value="UniProtKB-KW"/>
</dbReference>
<dbReference type="PANTHER" id="PTHR31992:SF285">
    <property type="entry name" value="DOF ZINC FINGER PROTEIN DOF4.6"/>
    <property type="match status" value="1"/>
</dbReference>
<keyword evidence="13" id="KW-1185">Reference proteome</keyword>
<sequence>MEEMLMAGNTNPSQNRGQPAVAVHSDSRVGAEWRAQPQKDSGGLSCPRCDSTNTRFCYYNNFMLSQPRHFRKTCRRYWTRGKALRNVPVGAGARKKNKRPSSSAATSSSSATTTTAASSTSTAVPAGLAAKNHDLNMAFPTLGSSGGVCSSGGPEGGDYYVVHHREGCGRVFGDAVAEEEERLLHTVAARGAG</sequence>
<keyword evidence="4 9" id="KW-0805">Transcription regulation</keyword>
<feature type="compositionally biased region" description="Low complexity" evidence="10">
    <location>
        <begin position="101"/>
        <end position="121"/>
    </location>
</feature>
<keyword evidence="1 9" id="KW-0479">Metal-binding</keyword>
<keyword evidence="3 9" id="KW-0862">Zinc</keyword>
<name>A0AAQ3PTX4_PASNO</name>
<dbReference type="Pfam" id="PF02701">
    <property type="entry name" value="Zn_ribbon_Dof"/>
    <property type="match status" value="1"/>
</dbReference>
<evidence type="ECO:0000256" key="1">
    <source>
        <dbReference type="ARBA" id="ARBA00022723"/>
    </source>
</evidence>
<dbReference type="GO" id="GO:0003700">
    <property type="term" value="F:DNA-binding transcription factor activity"/>
    <property type="evidence" value="ECO:0007669"/>
    <property type="project" value="UniProtKB-UniRule"/>
</dbReference>
<dbReference type="GO" id="GO:0005634">
    <property type="term" value="C:nucleus"/>
    <property type="evidence" value="ECO:0007669"/>
    <property type="project" value="UniProtKB-SubCell"/>
</dbReference>
<feature type="region of interest" description="Disordered" evidence="10">
    <location>
        <begin position="88"/>
        <end position="121"/>
    </location>
</feature>
<evidence type="ECO:0000256" key="9">
    <source>
        <dbReference type="RuleBase" id="RU369094"/>
    </source>
</evidence>
<evidence type="ECO:0000256" key="3">
    <source>
        <dbReference type="ARBA" id="ARBA00022833"/>
    </source>
</evidence>
<evidence type="ECO:0000256" key="8">
    <source>
        <dbReference type="PROSITE-ProRule" id="PRU00071"/>
    </source>
</evidence>
<organism evidence="12 13">
    <name type="scientific">Paspalum notatum var. saurae</name>
    <dbReference type="NCBI Taxonomy" id="547442"/>
    <lineage>
        <taxon>Eukaryota</taxon>
        <taxon>Viridiplantae</taxon>
        <taxon>Streptophyta</taxon>
        <taxon>Embryophyta</taxon>
        <taxon>Tracheophyta</taxon>
        <taxon>Spermatophyta</taxon>
        <taxon>Magnoliopsida</taxon>
        <taxon>Liliopsida</taxon>
        <taxon>Poales</taxon>
        <taxon>Poaceae</taxon>
        <taxon>PACMAD clade</taxon>
        <taxon>Panicoideae</taxon>
        <taxon>Andropogonodae</taxon>
        <taxon>Paspaleae</taxon>
        <taxon>Paspalinae</taxon>
        <taxon>Paspalum</taxon>
    </lineage>
</organism>
<evidence type="ECO:0000256" key="10">
    <source>
        <dbReference type="SAM" id="MobiDB-lite"/>
    </source>
</evidence>
<accession>A0AAQ3PTX4</accession>
<keyword evidence="6 9" id="KW-0804">Transcription</keyword>
<keyword evidence="2 8" id="KW-0863">Zinc-finger</keyword>
<reference evidence="12 13" key="1">
    <citation type="submission" date="2024-02" db="EMBL/GenBank/DDBJ databases">
        <title>High-quality chromosome-scale genome assembly of Pensacola bahiagrass (Paspalum notatum Flugge var. saurae).</title>
        <authorList>
            <person name="Vega J.M."/>
            <person name="Podio M."/>
            <person name="Orjuela J."/>
            <person name="Siena L.A."/>
            <person name="Pessino S.C."/>
            <person name="Combes M.C."/>
            <person name="Mariac C."/>
            <person name="Albertini E."/>
            <person name="Pupilli F."/>
            <person name="Ortiz J.P.A."/>
            <person name="Leblanc O."/>
        </authorList>
    </citation>
    <scope>NUCLEOTIDE SEQUENCE [LARGE SCALE GENOMIC DNA]</scope>
    <source>
        <strain evidence="12">R1</strain>
        <tissue evidence="12">Leaf</tissue>
    </source>
</reference>
<comment type="subcellular location">
    <subcellularLocation>
        <location evidence="8 9">Nucleus</location>
    </subcellularLocation>
</comment>
<evidence type="ECO:0000313" key="13">
    <source>
        <dbReference type="Proteomes" id="UP001341281"/>
    </source>
</evidence>
<evidence type="ECO:0000256" key="4">
    <source>
        <dbReference type="ARBA" id="ARBA00023015"/>
    </source>
</evidence>
<evidence type="ECO:0000256" key="2">
    <source>
        <dbReference type="ARBA" id="ARBA00022771"/>
    </source>
</evidence>
<dbReference type="InterPro" id="IPR003851">
    <property type="entry name" value="Znf_Dof"/>
</dbReference>
<feature type="domain" description="Dof-type" evidence="11">
    <location>
        <begin position="44"/>
        <end position="98"/>
    </location>
</feature>
<keyword evidence="7 8" id="KW-0539">Nucleus</keyword>
<comment type="function">
    <text evidence="9">Transcription factor that binds specifically to a 5'-AA[AG]G-3' consensus core sequence.</text>
</comment>
<dbReference type="PROSITE" id="PS50884">
    <property type="entry name" value="ZF_DOF_2"/>
    <property type="match status" value="1"/>
</dbReference>
<evidence type="ECO:0000256" key="7">
    <source>
        <dbReference type="ARBA" id="ARBA00023242"/>
    </source>
</evidence>
<keyword evidence="5 8" id="KW-0238">DNA-binding</keyword>
<dbReference type="GO" id="GO:0003677">
    <property type="term" value="F:DNA binding"/>
    <property type="evidence" value="ECO:0007669"/>
    <property type="project" value="UniProtKB-UniRule"/>
</dbReference>
<dbReference type="PANTHER" id="PTHR31992">
    <property type="entry name" value="DOF ZINC FINGER PROTEIN DOF1.4-RELATED"/>
    <property type="match status" value="1"/>
</dbReference>
<proteinExistence type="predicted"/>
<dbReference type="InterPro" id="IPR045174">
    <property type="entry name" value="Dof"/>
</dbReference>
<dbReference type="AlphaFoldDB" id="A0AAQ3PTX4"/>
<dbReference type="EMBL" id="CP144745">
    <property type="protein sequence ID" value="WVZ53863.1"/>
    <property type="molecule type" value="Genomic_DNA"/>
</dbReference>
<dbReference type="Proteomes" id="UP001341281">
    <property type="component" value="Chromosome 01"/>
</dbReference>
<gene>
    <name evidence="12" type="ORF">U9M48_004751</name>
</gene>
<evidence type="ECO:0000256" key="5">
    <source>
        <dbReference type="ARBA" id="ARBA00023125"/>
    </source>
</evidence>
<protein>
    <recommendedName>
        <fullName evidence="9">Dof zinc finger protein</fullName>
    </recommendedName>
</protein>
<evidence type="ECO:0000259" key="11">
    <source>
        <dbReference type="PROSITE" id="PS50884"/>
    </source>
</evidence>
<evidence type="ECO:0000313" key="12">
    <source>
        <dbReference type="EMBL" id="WVZ53863.1"/>
    </source>
</evidence>